<evidence type="ECO:0000259" key="2">
    <source>
        <dbReference type="PROSITE" id="PS50110"/>
    </source>
</evidence>
<dbReference type="PATRIC" id="fig|937777.3.peg.1392"/>
<sequence length="156" mass="17633">MRNSRSSVYNRLPQVLLVEDNPTDVSLVQEAFGQVDRRHDLHIVADGAAALDYLTRRGGFERAPRPDLIVLDLGLPKCGGFEVLERVKGDPLMRSIPVVILTQSKEQGDVWRSYHQHANAYMVKPERVADFLVALRRLAQFYLGDVLLPPHEPVTH</sequence>
<dbReference type="AlphaFoldDB" id="K9ZZ59"/>
<dbReference type="STRING" id="937777.Deipe_1389"/>
<dbReference type="KEGG" id="dpd:Deipe_1389"/>
<gene>
    <name evidence="3" type="ordered locus">Deipe_1389</name>
</gene>
<dbReference type="PANTHER" id="PTHR44520:SF2">
    <property type="entry name" value="RESPONSE REGULATOR RCP1"/>
    <property type="match status" value="1"/>
</dbReference>
<accession>K9ZZ59</accession>
<dbReference type="RefSeq" id="WP_015235241.1">
    <property type="nucleotide sequence ID" value="NC_019793.1"/>
</dbReference>
<dbReference type="EMBL" id="CP003382">
    <property type="protein sequence ID" value="AFZ66933.1"/>
    <property type="molecule type" value="Genomic_DNA"/>
</dbReference>
<dbReference type="HOGENOM" id="CLU_000445_69_17_0"/>
<organism evidence="3 4">
    <name type="scientific">Deinococcus peraridilitoris (strain DSM 19664 / LMG 22246 / CIP 109416 / KR-200)</name>
    <dbReference type="NCBI Taxonomy" id="937777"/>
    <lineage>
        <taxon>Bacteria</taxon>
        <taxon>Thermotogati</taxon>
        <taxon>Deinococcota</taxon>
        <taxon>Deinococci</taxon>
        <taxon>Deinococcales</taxon>
        <taxon>Deinococcaceae</taxon>
        <taxon>Deinococcus</taxon>
    </lineage>
</organism>
<evidence type="ECO:0000313" key="3">
    <source>
        <dbReference type="EMBL" id="AFZ66933.1"/>
    </source>
</evidence>
<evidence type="ECO:0000313" key="4">
    <source>
        <dbReference type="Proteomes" id="UP000010467"/>
    </source>
</evidence>
<dbReference type="PANTHER" id="PTHR44520">
    <property type="entry name" value="RESPONSE REGULATOR RCP1-RELATED"/>
    <property type="match status" value="1"/>
</dbReference>
<keyword evidence="1" id="KW-0597">Phosphoprotein</keyword>
<name>K9ZZ59_DEIPD</name>
<dbReference type="SMART" id="SM00448">
    <property type="entry name" value="REC"/>
    <property type="match status" value="1"/>
</dbReference>
<evidence type="ECO:0000256" key="1">
    <source>
        <dbReference type="PROSITE-ProRule" id="PRU00169"/>
    </source>
</evidence>
<protein>
    <submittedName>
        <fullName evidence="3">CheY-like receiver domain-containing protein</fullName>
    </submittedName>
</protein>
<dbReference type="SUPFAM" id="SSF52172">
    <property type="entry name" value="CheY-like"/>
    <property type="match status" value="1"/>
</dbReference>
<dbReference type="Pfam" id="PF00072">
    <property type="entry name" value="Response_reg"/>
    <property type="match status" value="1"/>
</dbReference>
<dbReference type="InterPro" id="IPR052893">
    <property type="entry name" value="TCS_response_regulator"/>
</dbReference>
<dbReference type="Proteomes" id="UP000010467">
    <property type="component" value="Chromosome"/>
</dbReference>
<dbReference type="eggNOG" id="COG0745">
    <property type="taxonomic scope" value="Bacteria"/>
</dbReference>
<feature type="domain" description="Response regulatory" evidence="2">
    <location>
        <begin position="14"/>
        <end position="139"/>
    </location>
</feature>
<dbReference type="Gene3D" id="3.40.50.2300">
    <property type="match status" value="1"/>
</dbReference>
<dbReference type="PROSITE" id="PS50110">
    <property type="entry name" value="RESPONSE_REGULATORY"/>
    <property type="match status" value="1"/>
</dbReference>
<dbReference type="GO" id="GO:0000160">
    <property type="term" value="P:phosphorelay signal transduction system"/>
    <property type="evidence" value="ECO:0007669"/>
    <property type="project" value="InterPro"/>
</dbReference>
<dbReference type="InterPro" id="IPR001789">
    <property type="entry name" value="Sig_transdc_resp-reg_receiver"/>
</dbReference>
<keyword evidence="4" id="KW-1185">Reference proteome</keyword>
<dbReference type="InterPro" id="IPR011006">
    <property type="entry name" value="CheY-like_superfamily"/>
</dbReference>
<dbReference type="CDD" id="cd17557">
    <property type="entry name" value="REC_Rcp-like"/>
    <property type="match status" value="1"/>
</dbReference>
<proteinExistence type="predicted"/>
<feature type="modified residue" description="4-aspartylphosphate" evidence="1">
    <location>
        <position position="72"/>
    </location>
</feature>
<reference evidence="4" key="1">
    <citation type="submission" date="2012-03" db="EMBL/GenBank/DDBJ databases">
        <title>Complete sequence of chromosome of Deinococcus peraridilitoris DSM 19664.</title>
        <authorList>
            <person name="Lucas S."/>
            <person name="Copeland A."/>
            <person name="Lapidus A."/>
            <person name="Glavina del Rio T."/>
            <person name="Dalin E."/>
            <person name="Tice H."/>
            <person name="Bruce D."/>
            <person name="Goodwin L."/>
            <person name="Pitluck S."/>
            <person name="Peters L."/>
            <person name="Mikhailova N."/>
            <person name="Lu M."/>
            <person name="Kyrpides N."/>
            <person name="Mavromatis K."/>
            <person name="Ivanova N."/>
            <person name="Brettin T."/>
            <person name="Detter J.C."/>
            <person name="Han C."/>
            <person name="Larimer F."/>
            <person name="Land M."/>
            <person name="Hauser L."/>
            <person name="Markowitz V."/>
            <person name="Cheng J.-F."/>
            <person name="Hugenholtz P."/>
            <person name="Woyke T."/>
            <person name="Wu D."/>
            <person name="Pukall R."/>
            <person name="Steenblock K."/>
            <person name="Brambilla E."/>
            <person name="Klenk H.-P."/>
            <person name="Eisen J.A."/>
        </authorList>
    </citation>
    <scope>NUCLEOTIDE SEQUENCE [LARGE SCALE GENOMIC DNA]</scope>
    <source>
        <strain evidence="4">DSM 19664 / LMG 22246 / CIP 109416 / KR-200</strain>
    </source>
</reference>
<dbReference type="OrthoDB" id="195863at2"/>